<accession>A0A656A149</accession>
<evidence type="ECO:0000256" key="1">
    <source>
        <dbReference type="SAM" id="Phobius"/>
    </source>
</evidence>
<proteinExistence type="predicted"/>
<keyword evidence="1" id="KW-0472">Membrane</keyword>
<feature type="transmembrane region" description="Helical" evidence="1">
    <location>
        <begin position="21"/>
        <end position="46"/>
    </location>
</feature>
<dbReference type="Proteomes" id="UP000046067">
    <property type="component" value="Unassembled WGS sequence"/>
</dbReference>
<dbReference type="AlphaFoldDB" id="A0A656A149"/>
<dbReference type="EMBL" id="CWQJ01000058">
    <property type="protein sequence ID" value="CSC91667.1"/>
    <property type="molecule type" value="Genomic_DNA"/>
</dbReference>
<keyword evidence="1" id="KW-0812">Transmembrane</keyword>
<gene>
    <name evidence="2" type="ORF">ERS013201_03884</name>
</gene>
<sequence>MRSNDAPTGLATPPKKPSRKALNCSFLLFPYFEVFCFMSSLCSVFWPQFSQNILFIPIPTAFYIIRAYKHIFLIQKESESSKISQAIEFIDVYTDES</sequence>
<name>A0A656A149_VIBCL</name>
<reference evidence="2 3" key="1">
    <citation type="submission" date="2015-07" db="EMBL/GenBank/DDBJ databases">
        <authorList>
            <consortium name="Pathogen Informatics"/>
        </authorList>
    </citation>
    <scope>NUCLEOTIDE SEQUENCE [LARGE SCALE GENOMIC DNA]</scope>
    <source>
        <strain evidence="2 3">A325</strain>
    </source>
</reference>
<protein>
    <submittedName>
        <fullName evidence="2">Uncharacterized protein</fullName>
    </submittedName>
</protein>
<organism evidence="2 3">
    <name type="scientific">Vibrio cholerae</name>
    <dbReference type="NCBI Taxonomy" id="666"/>
    <lineage>
        <taxon>Bacteria</taxon>
        <taxon>Pseudomonadati</taxon>
        <taxon>Pseudomonadota</taxon>
        <taxon>Gammaproteobacteria</taxon>
        <taxon>Vibrionales</taxon>
        <taxon>Vibrionaceae</taxon>
        <taxon>Vibrio</taxon>
    </lineage>
</organism>
<keyword evidence="1" id="KW-1133">Transmembrane helix</keyword>
<evidence type="ECO:0000313" key="2">
    <source>
        <dbReference type="EMBL" id="CSC91667.1"/>
    </source>
</evidence>
<evidence type="ECO:0000313" key="3">
    <source>
        <dbReference type="Proteomes" id="UP000046067"/>
    </source>
</evidence>